<keyword evidence="5" id="KW-1185">Reference proteome</keyword>
<dbReference type="SUPFAM" id="SSF53590">
    <property type="entry name" value="Nucleoside hydrolase"/>
    <property type="match status" value="1"/>
</dbReference>
<dbReference type="GO" id="GO:0016787">
    <property type="term" value="F:hydrolase activity"/>
    <property type="evidence" value="ECO:0007669"/>
    <property type="project" value="UniProtKB-KW"/>
</dbReference>
<evidence type="ECO:0000259" key="3">
    <source>
        <dbReference type="Pfam" id="PF01156"/>
    </source>
</evidence>
<evidence type="ECO:0000256" key="2">
    <source>
        <dbReference type="ARBA" id="ARBA00023295"/>
    </source>
</evidence>
<dbReference type="Proteomes" id="UP001596220">
    <property type="component" value="Unassembled WGS sequence"/>
</dbReference>
<gene>
    <name evidence="4" type="ORF">ACFP3R_28045</name>
</gene>
<comment type="caution">
    <text evidence="4">The sequence shown here is derived from an EMBL/GenBank/DDBJ whole genome shotgun (WGS) entry which is preliminary data.</text>
</comment>
<protein>
    <submittedName>
        <fullName evidence="4">Nucleoside hydrolase</fullName>
    </submittedName>
</protein>
<proteinExistence type="predicted"/>
<keyword evidence="1 4" id="KW-0378">Hydrolase</keyword>
<evidence type="ECO:0000313" key="4">
    <source>
        <dbReference type="EMBL" id="MFC6093140.1"/>
    </source>
</evidence>
<dbReference type="Pfam" id="PF01156">
    <property type="entry name" value="IU_nuc_hydro"/>
    <property type="match status" value="1"/>
</dbReference>
<name>A0ABW1PDI5_9PSEU</name>
<dbReference type="InterPro" id="IPR036452">
    <property type="entry name" value="Ribo_hydro-like"/>
</dbReference>
<evidence type="ECO:0000313" key="5">
    <source>
        <dbReference type="Proteomes" id="UP001596220"/>
    </source>
</evidence>
<dbReference type="EMBL" id="JBHSQO010000038">
    <property type="protein sequence ID" value="MFC6093140.1"/>
    <property type="molecule type" value="Genomic_DNA"/>
</dbReference>
<feature type="domain" description="Inosine/uridine-preferring nucleoside hydrolase" evidence="3">
    <location>
        <begin position="5"/>
        <end position="306"/>
    </location>
</feature>
<dbReference type="Gene3D" id="3.90.245.10">
    <property type="entry name" value="Ribonucleoside hydrolase-like"/>
    <property type="match status" value="1"/>
</dbReference>
<dbReference type="InterPro" id="IPR023186">
    <property type="entry name" value="IUNH"/>
</dbReference>
<reference evidence="5" key="1">
    <citation type="journal article" date="2019" name="Int. J. Syst. Evol. Microbiol.">
        <title>The Global Catalogue of Microorganisms (GCM) 10K type strain sequencing project: providing services to taxonomists for standard genome sequencing and annotation.</title>
        <authorList>
            <consortium name="The Broad Institute Genomics Platform"/>
            <consortium name="The Broad Institute Genome Sequencing Center for Infectious Disease"/>
            <person name="Wu L."/>
            <person name="Ma J."/>
        </authorList>
    </citation>
    <scope>NUCLEOTIDE SEQUENCE [LARGE SCALE GENOMIC DNA]</scope>
    <source>
        <strain evidence="5">CGMCC 4.7246</strain>
    </source>
</reference>
<accession>A0ABW1PDI5</accession>
<keyword evidence="2" id="KW-0326">Glycosidase</keyword>
<dbReference type="RefSeq" id="WP_380640031.1">
    <property type="nucleotide sequence ID" value="NZ_JBHSQO010000038.1"/>
</dbReference>
<sequence>MPIPIILDCDPGHDDTFAILLAAGSDRIDLLAVTTVAGNQVVEKSTLNARRVLSLAKVHGVPVAQGHGAPLLGGTGHGEGDRYGGGDVHGDSGLDGWEFDEPTVPQDPRHAVELMAQVLTAAPEPVTIVAVGPQTNVAALLTTAPHLKPAIKEIVCMAGSTTRGNFLPYSEANVLFDPEAAAVVLAAGVPITYVGLNVTHQALVTRDVLARISAVPRLGDVCEALLRFRSGAYDGIWQMPDPPLHDPVAVALLIDPDLVRCRRANVVVEVHGQYTRGATVIDLLGVTERAPNAEVALELDAPRFWDLLVGTLEGLA</sequence>
<dbReference type="CDD" id="cd02651">
    <property type="entry name" value="nuc_hydro_IU_UC_XIUA"/>
    <property type="match status" value="1"/>
</dbReference>
<evidence type="ECO:0000256" key="1">
    <source>
        <dbReference type="ARBA" id="ARBA00022801"/>
    </source>
</evidence>
<dbReference type="PANTHER" id="PTHR12304">
    <property type="entry name" value="INOSINE-URIDINE PREFERRING NUCLEOSIDE HYDROLASE"/>
    <property type="match status" value="1"/>
</dbReference>
<organism evidence="4 5">
    <name type="scientific">Saccharothrix lopnurensis</name>
    <dbReference type="NCBI Taxonomy" id="1670621"/>
    <lineage>
        <taxon>Bacteria</taxon>
        <taxon>Bacillati</taxon>
        <taxon>Actinomycetota</taxon>
        <taxon>Actinomycetes</taxon>
        <taxon>Pseudonocardiales</taxon>
        <taxon>Pseudonocardiaceae</taxon>
        <taxon>Saccharothrix</taxon>
    </lineage>
</organism>
<dbReference type="InterPro" id="IPR001910">
    <property type="entry name" value="Inosine/uridine_hydrolase_dom"/>
</dbReference>
<dbReference type="PANTHER" id="PTHR12304:SF4">
    <property type="entry name" value="URIDINE NUCLEOSIDASE"/>
    <property type="match status" value="1"/>
</dbReference>